<evidence type="ECO:0000256" key="1">
    <source>
        <dbReference type="SAM" id="MobiDB-lite"/>
    </source>
</evidence>
<evidence type="ECO:0000313" key="2">
    <source>
        <dbReference type="EMBL" id="QOR59444.1"/>
    </source>
</evidence>
<reference evidence="2 3" key="1">
    <citation type="submission" date="2020-07" db="EMBL/GenBank/DDBJ databases">
        <title>Taxonomic proposal: Crassvirales, a new order of highly abundant and diverse bacterial viruses.</title>
        <authorList>
            <person name="Shkoporov A.N."/>
            <person name="Stockdale S.R."/>
            <person name="Guerin E."/>
            <person name="Ross R.P."/>
            <person name="Hill C."/>
        </authorList>
    </citation>
    <scope>NUCLEOTIDE SEQUENCE [LARGE SCALE GENOMIC DNA]</scope>
</reference>
<evidence type="ECO:0000313" key="3">
    <source>
        <dbReference type="Proteomes" id="UP000593882"/>
    </source>
</evidence>
<proteinExistence type="predicted"/>
<dbReference type="GeneID" id="65130030"/>
<dbReference type="RefSeq" id="YP_010111602.1">
    <property type="nucleotide sequence ID" value="NC_055883.1"/>
</dbReference>
<dbReference type="Proteomes" id="UP000593882">
    <property type="component" value="Segment"/>
</dbReference>
<feature type="compositionally biased region" description="Basic residues" evidence="1">
    <location>
        <begin position="78"/>
        <end position="87"/>
    </location>
</feature>
<dbReference type="EMBL" id="MT774390">
    <property type="protein sequence ID" value="QOR59444.1"/>
    <property type="molecule type" value="Genomic_DNA"/>
</dbReference>
<keyword evidence="3" id="KW-1185">Reference proteome</keyword>
<protein>
    <submittedName>
        <fullName evidence="2">Uncharacterized protein</fullName>
    </submittedName>
</protein>
<accession>A0A7M1RZ70</accession>
<organism evidence="2 3">
    <name type="scientific">uncultured phage cr85_1</name>
    <dbReference type="NCBI Taxonomy" id="2772074"/>
    <lineage>
        <taxon>Viruses</taxon>
        <taxon>Duplodnaviria</taxon>
        <taxon>Heunggongvirae</taxon>
        <taxon>Uroviricota</taxon>
        <taxon>Caudoviricetes</taxon>
        <taxon>Crassvirales</taxon>
        <taxon>Steigviridae</taxon>
        <taxon>Asinivirinae</taxon>
        <taxon>Kahnovirus</taxon>
        <taxon>Kahnovirus oralis</taxon>
    </lineage>
</organism>
<feature type="region of interest" description="Disordered" evidence="1">
    <location>
        <begin position="66"/>
        <end position="93"/>
    </location>
</feature>
<sequence>MEEKLNLVERALMSEEEFKKYLGNKADIVEDPLTETLNLRDYRAVGKFKSIRRAIRKGLVSPSGTICPKRPFNNRANTSRRKGHHSRVMNEVKKSIYGQLKHRRAEYL</sequence>
<dbReference type="KEGG" id="vg:65130030"/>
<name>A0A7M1RZ70_9CAUD</name>